<evidence type="ECO:0000256" key="7">
    <source>
        <dbReference type="SAM" id="Phobius"/>
    </source>
</evidence>
<dbReference type="Proteomes" id="UP000294980">
    <property type="component" value="Unassembled WGS sequence"/>
</dbReference>
<feature type="transmembrane region" description="Helical" evidence="7">
    <location>
        <begin position="327"/>
        <end position="350"/>
    </location>
</feature>
<dbReference type="Pfam" id="PF03916">
    <property type="entry name" value="NrfD"/>
    <property type="match status" value="1"/>
</dbReference>
<evidence type="ECO:0000256" key="2">
    <source>
        <dbReference type="ARBA" id="ARBA00008929"/>
    </source>
</evidence>
<name>A0A4R2KKE2_9GAMM</name>
<keyword evidence="3" id="KW-1003">Cell membrane</keyword>
<gene>
    <name evidence="8" type="ORF">EV688_11315</name>
</gene>
<proteinExistence type="inferred from homology"/>
<sequence>MLLSFIRDAVASMFRGGRRYWLWLGFLALVLLAGLVAYGLQLSQGLIATGMSDQVSWGFYISNFAFLVGIAAAAVLLVIPAYVFHRKDIKSVVLIGEGLAVAAVLAAMLFVIVDLGRPDRILHMLPVIGRFNFPQSMLAWDVVVLSGYLLLNLAIPFYVHYCHYRQREPNFAAYFPFVVLAMFWAISIHTVTAFLFSSNTGRPFWHVALLGPRFIATAFVSGPALIIIVLQVLGRVTRYPIPASVIDTLALIMTVALQISLFFVGVELFTDFYNETAHAASVRYLYFGLDGLASLAPWVWTALLMNLVAVVILTINPLRRQLRLLNLACLLAFAGIWIEKGMGFVVPGFIPTPLGEVFEYTPTAVELIVSAGIWAFAALVFTLLAKASIAISLGDVSAERAEGEGSPVMASG</sequence>
<evidence type="ECO:0000256" key="3">
    <source>
        <dbReference type="ARBA" id="ARBA00022475"/>
    </source>
</evidence>
<dbReference type="InterPro" id="IPR005614">
    <property type="entry name" value="NrfD-like"/>
</dbReference>
<keyword evidence="6 7" id="KW-0472">Membrane</keyword>
<dbReference type="InterPro" id="IPR054823">
    <property type="entry name" value="DsrP-like"/>
</dbReference>
<dbReference type="AlphaFoldDB" id="A0A4R2KKE2"/>
<dbReference type="NCBIfam" id="NF045798">
    <property type="entry name" value="DsrP"/>
    <property type="match status" value="1"/>
</dbReference>
<dbReference type="PANTHER" id="PTHR43044:SF2">
    <property type="entry name" value="POLYSULPHIDE REDUCTASE NRFD"/>
    <property type="match status" value="1"/>
</dbReference>
<feature type="transmembrane region" description="Helical" evidence="7">
    <location>
        <begin position="133"/>
        <end position="159"/>
    </location>
</feature>
<evidence type="ECO:0000256" key="6">
    <source>
        <dbReference type="ARBA" id="ARBA00023136"/>
    </source>
</evidence>
<comment type="subcellular location">
    <subcellularLocation>
        <location evidence="1">Cell membrane</location>
        <topology evidence="1">Multi-pass membrane protein</topology>
    </subcellularLocation>
</comment>
<dbReference type="OrthoDB" id="9765987at2"/>
<keyword evidence="5 7" id="KW-1133">Transmembrane helix</keyword>
<comment type="caution">
    <text evidence="8">The sequence shown here is derived from an EMBL/GenBank/DDBJ whole genome shotgun (WGS) entry which is preliminary data.</text>
</comment>
<feature type="transmembrane region" description="Helical" evidence="7">
    <location>
        <begin position="362"/>
        <end position="384"/>
    </location>
</feature>
<feature type="transmembrane region" description="Helical" evidence="7">
    <location>
        <begin position="91"/>
        <end position="113"/>
    </location>
</feature>
<evidence type="ECO:0000256" key="5">
    <source>
        <dbReference type="ARBA" id="ARBA00022989"/>
    </source>
</evidence>
<dbReference type="GO" id="GO:0005886">
    <property type="term" value="C:plasma membrane"/>
    <property type="evidence" value="ECO:0007669"/>
    <property type="project" value="UniProtKB-SubCell"/>
</dbReference>
<feature type="transmembrane region" description="Helical" evidence="7">
    <location>
        <begin position="60"/>
        <end position="84"/>
    </location>
</feature>
<feature type="transmembrane region" description="Helical" evidence="7">
    <location>
        <begin position="245"/>
        <end position="266"/>
    </location>
</feature>
<dbReference type="Gene3D" id="1.20.1630.10">
    <property type="entry name" value="Formate dehydrogenase/DMSO reductase domain"/>
    <property type="match status" value="1"/>
</dbReference>
<organism evidence="8 9">
    <name type="scientific">Chromatocurvus halotolerans</name>
    <dbReference type="NCBI Taxonomy" id="1132028"/>
    <lineage>
        <taxon>Bacteria</taxon>
        <taxon>Pseudomonadati</taxon>
        <taxon>Pseudomonadota</taxon>
        <taxon>Gammaproteobacteria</taxon>
        <taxon>Cellvibrionales</taxon>
        <taxon>Halieaceae</taxon>
        <taxon>Chromatocurvus</taxon>
    </lineage>
</organism>
<dbReference type="EMBL" id="SLWX01000013">
    <property type="protein sequence ID" value="TCO74461.1"/>
    <property type="molecule type" value="Genomic_DNA"/>
</dbReference>
<evidence type="ECO:0000313" key="8">
    <source>
        <dbReference type="EMBL" id="TCO74461.1"/>
    </source>
</evidence>
<keyword evidence="4 7" id="KW-0812">Transmembrane</keyword>
<reference evidence="8 9" key="1">
    <citation type="submission" date="2019-03" db="EMBL/GenBank/DDBJ databases">
        <title>Genomic Encyclopedia of Type Strains, Phase IV (KMG-IV): sequencing the most valuable type-strain genomes for metagenomic binning, comparative biology and taxonomic classification.</title>
        <authorList>
            <person name="Goeker M."/>
        </authorList>
    </citation>
    <scope>NUCLEOTIDE SEQUENCE [LARGE SCALE GENOMIC DNA]</scope>
    <source>
        <strain evidence="8 9">DSM 23344</strain>
    </source>
</reference>
<comment type="similarity">
    <text evidence="2">Belongs to the NrfD family.</text>
</comment>
<evidence type="ECO:0000256" key="4">
    <source>
        <dbReference type="ARBA" id="ARBA00022692"/>
    </source>
</evidence>
<feature type="transmembrane region" description="Helical" evidence="7">
    <location>
        <begin position="214"/>
        <end position="233"/>
    </location>
</feature>
<keyword evidence="9" id="KW-1185">Reference proteome</keyword>
<feature type="transmembrane region" description="Helical" evidence="7">
    <location>
        <begin position="171"/>
        <end position="194"/>
    </location>
</feature>
<dbReference type="PANTHER" id="PTHR43044">
    <property type="match status" value="1"/>
</dbReference>
<evidence type="ECO:0000313" key="9">
    <source>
        <dbReference type="Proteomes" id="UP000294980"/>
    </source>
</evidence>
<accession>A0A4R2KKE2</accession>
<feature type="transmembrane region" description="Helical" evidence="7">
    <location>
        <begin position="295"/>
        <end position="315"/>
    </location>
</feature>
<feature type="transmembrane region" description="Helical" evidence="7">
    <location>
        <begin position="20"/>
        <end position="40"/>
    </location>
</feature>
<evidence type="ECO:0000256" key="1">
    <source>
        <dbReference type="ARBA" id="ARBA00004651"/>
    </source>
</evidence>
<protein>
    <submittedName>
        <fullName evidence="8">Molybdopterin-containing oxidoreductase family membrane subunit</fullName>
    </submittedName>
</protein>
<dbReference type="RefSeq" id="WP_117319005.1">
    <property type="nucleotide sequence ID" value="NZ_QQSW01000017.1"/>
</dbReference>